<feature type="domain" description="Protein kinase" evidence="5">
    <location>
        <begin position="222"/>
        <end position="477"/>
    </location>
</feature>
<keyword evidence="6" id="KW-1185">Reference proteome</keyword>
<dbReference type="SMART" id="SM00220">
    <property type="entry name" value="S_TKc"/>
    <property type="match status" value="1"/>
</dbReference>
<reference evidence="7" key="1">
    <citation type="submission" date="2022-11" db="UniProtKB">
        <authorList>
            <consortium name="WormBaseParasite"/>
        </authorList>
    </citation>
    <scope>IDENTIFICATION</scope>
</reference>
<dbReference type="PANTHER" id="PTHR44329">
    <property type="entry name" value="SERINE/THREONINE-PROTEIN KINASE TNNI3K-RELATED"/>
    <property type="match status" value="1"/>
</dbReference>
<dbReference type="Gene3D" id="1.10.510.10">
    <property type="entry name" value="Transferase(Phosphotransferase) domain 1"/>
    <property type="match status" value="1"/>
</dbReference>
<dbReference type="AlphaFoldDB" id="A0A914DUL3"/>
<dbReference type="GO" id="GO:0004674">
    <property type="term" value="F:protein serine/threonine kinase activity"/>
    <property type="evidence" value="ECO:0007669"/>
    <property type="project" value="TreeGrafter"/>
</dbReference>
<protein>
    <submittedName>
        <fullName evidence="7">Protein kinase domain-containing protein</fullName>
    </submittedName>
</protein>
<dbReference type="PROSITE" id="PS50011">
    <property type="entry name" value="PROTEIN_KINASE_DOM"/>
    <property type="match status" value="1"/>
</dbReference>
<dbReference type="Pfam" id="PF00069">
    <property type="entry name" value="Pkinase"/>
    <property type="match status" value="1"/>
</dbReference>
<evidence type="ECO:0000256" key="1">
    <source>
        <dbReference type="ARBA" id="ARBA00022679"/>
    </source>
</evidence>
<dbReference type="PANTHER" id="PTHR44329:SF288">
    <property type="entry name" value="MITOGEN-ACTIVATED PROTEIN KINASE KINASE KINASE 20"/>
    <property type="match status" value="1"/>
</dbReference>
<evidence type="ECO:0000256" key="4">
    <source>
        <dbReference type="ARBA" id="ARBA00022840"/>
    </source>
</evidence>
<dbReference type="Proteomes" id="UP000887540">
    <property type="component" value="Unplaced"/>
</dbReference>
<keyword evidence="4" id="KW-0067">ATP-binding</keyword>
<proteinExistence type="predicted"/>
<dbReference type="WBParaSite" id="ACRNAN_scaffold3857.g16352.t1">
    <property type="protein sequence ID" value="ACRNAN_scaffold3857.g16352.t1"/>
    <property type="gene ID" value="ACRNAN_scaffold3857.g16352"/>
</dbReference>
<dbReference type="SUPFAM" id="SSF56112">
    <property type="entry name" value="Protein kinase-like (PK-like)"/>
    <property type="match status" value="1"/>
</dbReference>
<accession>A0A914DUL3</accession>
<evidence type="ECO:0000259" key="5">
    <source>
        <dbReference type="PROSITE" id="PS50011"/>
    </source>
</evidence>
<keyword evidence="1" id="KW-0808">Transferase</keyword>
<evidence type="ECO:0000256" key="3">
    <source>
        <dbReference type="ARBA" id="ARBA00022777"/>
    </source>
</evidence>
<dbReference type="InterPro" id="IPR008271">
    <property type="entry name" value="Ser/Thr_kinase_AS"/>
</dbReference>
<dbReference type="InterPro" id="IPR000719">
    <property type="entry name" value="Prot_kinase_dom"/>
</dbReference>
<evidence type="ECO:0000256" key="2">
    <source>
        <dbReference type="ARBA" id="ARBA00022741"/>
    </source>
</evidence>
<sequence length="477" mass="55931">MGTYKQQSRRNKVENFYPDGFCGVEGDKLQAELYNANAEEFEIMAHLRIIHFMFLESQFQLNSDLFGFINLITVNLAAKTPLSQFQPKIDAWRKCLQEYYDPIVDRFIKLDEINNNFKEYSKNIENQICSPPISDFINSEKKLIQEYMELLEKWIDEQKAREKESPSEPNHQSRTYLEELLVKYDYFSSLANHFSSLLKIIELTVFYYSTKEVPKETCDFIKKYLTYEAKGADGTVFKFGGLIHVGFAIKTLSNPETISFYQDKGVKLRHDNIVRYIRCFPLNTTGPTTSYALLMQKSTNTLSDYIYSDKYISRYMYIYWMTQIVCGMEYLHENRIIHRDLKPENILLVSNDEIKICDLDRACDFDDVDRLKSSSGTIRYMAPETFARGNKNLSLRPLPEMVPNMLKNLIKECLDRDLDRRPSFIEIVDTIPKIREAIIHIDEKSWHNISQQDIQINNIDHFAATEAAYLVLKDHTK</sequence>
<dbReference type="GO" id="GO:0005524">
    <property type="term" value="F:ATP binding"/>
    <property type="evidence" value="ECO:0007669"/>
    <property type="project" value="UniProtKB-KW"/>
</dbReference>
<organism evidence="6 7">
    <name type="scientific">Acrobeloides nanus</name>
    <dbReference type="NCBI Taxonomy" id="290746"/>
    <lineage>
        <taxon>Eukaryota</taxon>
        <taxon>Metazoa</taxon>
        <taxon>Ecdysozoa</taxon>
        <taxon>Nematoda</taxon>
        <taxon>Chromadorea</taxon>
        <taxon>Rhabditida</taxon>
        <taxon>Tylenchina</taxon>
        <taxon>Cephalobomorpha</taxon>
        <taxon>Cephaloboidea</taxon>
        <taxon>Cephalobidae</taxon>
        <taxon>Acrobeloides</taxon>
    </lineage>
</organism>
<dbReference type="InterPro" id="IPR051681">
    <property type="entry name" value="Ser/Thr_Kinases-Pseudokinases"/>
</dbReference>
<evidence type="ECO:0000313" key="6">
    <source>
        <dbReference type="Proteomes" id="UP000887540"/>
    </source>
</evidence>
<name>A0A914DUL3_9BILA</name>
<evidence type="ECO:0000313" key="7">
    <source>
        <dbReference type="WBParaSite" id="ACRNAN_scaffold3857.g16352.t1"/>
    </source>
</evidence>
<keyword evidence="3" id="KW-0418">Kinase</keyword>
<keyword evidence="2" id="KW-0547">Nucleotide-binding</keyword>
<dbReference type="PROSITE" id="PS00108">
    <property type="entry name" value="PROTEIN_KINASE_ST"/>
    <property type="match status" value="1"/>
</dbReference>
<dbReference type="InterPro" id="IPR011009">
    <property type="entry name" value="Kinase-like_dom_sf"/>
</dbReference>